<reference evidence="1" key="1">
    <citation type="journal article" date="2023" name="Mol. Phylogenet. Evol.">
        <title>Genome-scale phylogeny and comparative genomics of the fungal order Sordariales.</title>
        <authorList>
            <person name="Hensen N."/>
            <person name="Bonometti L."/>
            <person name="Westerberg I."/>
            <person name="Brannstrom I.O."/>
            <person name="Guillou S."/>
            <person name="Cros-Aarteil S."/>
            <person name="Calhoun S."/>
            <person name="Haridas S."/>
            <person name="Kuo A."/>
            <person name="Mondo S."/>
            <person name="Pangilinan J."/>
            <person name="Riley R."/>
            <person name="LaButti K."/>
            <person name="Andreopoulos B."/>
            <person name="Lipzen A."/>
            <person name="Chen C."/>
            <person name="Yan M."/>
            <person name="Daum C."/>
            <person name="Ng V."/>
            <person name="Clum A."/>
            <person name="Steindorff A."/>
            <person name="Ohm R.A."/>
            <person name="Martin F."/>
            <person name="Silar P."/>
            <person name="Natvig D.O."/>
            <person name="Lalanne C."/>
            <person name="Gautier V."/>
            <person name="Ament-Velasquez S.L."/>
            <person name="Kruys A."/>
            <person name="Hutchinson M.I."/>
            <person name="Powell A.J."/>
            <person name="Barry K."/>
            <person name="Miller A.N."/>
            <person name="Grigoriev I.V."/>
            <person name="Debuchy R."/>
            <person name="Gladieux P."/>
            <person name="Hiltunen Thoren M."/>
            <person name="Johannesson H."/>
        </authorList>
    </citation>
    <scope>NUCLEOTIDE SEQUENCE</scope>
    <source>
        <strain evidence="1">CBS 731.68</strain>
    </source>
</reference>
<gene>
    <name evidence="1" type="ORF">N657DRAFT_713647</name>
</gene>
<evidence type="ECO:0000313" key="2">
    <source>
        <dbReference type="Proteomes" id="UP001302602"/>
    </source>
</evidence>
<dbReference type="EMBL" id="MU853263">
    <property type="protein sequence ID" value="KAK4118636.1"/>
    <property type="molecule type" value="Genomic_DNA"/>
</dbReference>
<dbReference type="Proteomes" id="UP001302602">
    <property type="component" value="Unassembled WGS sequence"/>
</dbReference>
<dbReference type="AlphaFoldDB" id="A0AAN6TR97"/>
<proteinExistence type="predicted"/>
<protein>
    <submittedName>
        <fullName evidence="1">Uncharacterized protein</fullName>
    </submittedName>
</protein>
<dbReference type="GeneID" id="87834227"/>
<organism evidence="1 2">
    <name type="scientific">Parathielavia appendiculata</name>
    <dbReference type="NCBI Taxonomy" id="2587402"/>
    <lineage>
        <taxon>Eukaryota</taxon>
        <taxon>Fungi</taxon>
        <taxon>Dikarya</taxon>
        <taxon>Ascomycota</taxon>
        <taxon>Pezizomycotina</taxon>
        <taxon>Sordariomycetes</taxon>
        <taxon>Sordariomycetidae</taxon>
        <taxon>Sordariales</taxon>
        <taxon>Chaetomiaceae</taxon>
        <taxon>Parathielavia</taxon>
    </lineage>
</organism>
<comment type="caution">
    <text evidence="1">The sequence shown here is derived from an EMBL/GenBank/DDBJ whole genome shotgun (WGS) entry which is preliminary data.</text>
</comment>
<keyword evidence="2" id="KW-1185">Reference proteome</keyword>
<name>A0AAN6TR97_9PEZI</name>
<accession>A0AAN6TR97</accession>
<evidence type="ECO:0000313" key="1">
    <source>
        <dbReference type="EMBL" id="KAK4118636.1"/>
    </source>
</evidence>
<sequence length="113" mass="13117">MEPDFADLRLSGSGLYWVKDTIEMRYTGIKDILWKRELKCRLQKASVRTMSLKRPSPTIFVCFGGRFMTDWNHGDQITPTKGDLEQSELVSLVSPSQLPSAIWCMWHWDSLHL</sequence>
<reference evidence="1" key="2">
    <citation type="submission" date="2023-05" db="EMBL/GenBank/DDBJ databases">
        <authorList>
            <consortium name="Lawrence Berkeley National Laboratory"/>
            <person name="Steindorff A."/>
            <person name="Hensen N."/>
            <person name="Bonometti L."/>
            <person name="Westerberg I."/>
            <person name="Brannstrom I.O."/>
            <person name="Guillou S."/>
            <person name="Cros-Aarteil S."/>
            <person name="Calhoun S."/>
            <person name="Haridas S."/>
            <person name="Kuo A."/>
            <person name="Mondo S."/>
            <person name="Pangilinan J."/>
            <person name="Riley R."/>
            <person name="Labutti K."/>
            <person name="Andreopoulos B."/>
            <person name="Lipzen A."/>
            <person name="Chen C."/>
            <person name="Yanf M."/>
            <person name="Daum C."/>
            <person name="Ng V."/>
            <person name="Clum A."/>
            <person name="Ohm R."/>
            <person name="Martin F."/>
            <person name="Silar P."/>
            <person name="Natvig D."/>
            <person name="Lalanne C."/>
            <person name="Gautier V."/>
            <person name="Ament-Velasquez S.L."/>
            <person name="Kruys A."/>
            <person name="Hutchinson M.I."/>
            <person name="Powell A.J."/>
            <person name="Barry K."/>
            <person name="Miller A.N."/>
            <person name="Grigoriev I.V."/>
            <person name="Debuchy R."/>
            <person name="Gladieux P."/>
            <person name="Thoren M.H."/>
            <person name="Johannesson H."/>
        </authorList>
    </citation>
    <scope>NUCLEOTIDE SEQUENCE</scope>
    <source>
        <strain evidence="1">CBS 731.68</strain>
    </source>
</reference>
<dbReference type="RefSeq" id="XP_062642409.1">
    <property type="nucleotide sequence ID" value="XM_062797453.1"/>
</dbReference>